<comment type="cofactor">
    <cofactor evidence="4">
        <name>Zn(2+)</name>
        <dbReference type="ChEBI" id="CHEBI:29105"/>
    </cofactor>
</comment>
<dbReference type="Proteomes" id="UP000585437">
    <property type="component" value="Unassembled WGS sequence"/>
</dbReference>
<evidence type="ECO:0000256" key="1">
    <source>
        <dbReference type="ARBA" id="ARBA00022723"/>
    </source>
</evidence>
<dbReference type="Gene3D" id="3.40.50.720">
    <property type="entry name" value="NAD(P)-binding Rossmann-like Domain"/>
    <property type="match status" value="1"/>
</dbReference>
<dbReference type="PANTHER" id="PTHR43401">
    <property type="entry name" value="L-THREONINE 3-DEHYDROGENASE"/>
    <property type="match status" value="1"/>
</dbReference>
<gene>
    <name evidence="6" type="ORF">F4695_004442</name>
</gene>
<dbReference type="SUPFAM" id="SSF50129">
    <property type="entry name" value="GroES-like"/>
    <property type="match status" value="1"/>
</dbReference>
<dbReference type="InterPro" id="IPR036291">
    <property type="entry name" value="NAD(P)-bd_dom_sf"/>
</dbReference>
<keyword evidence="3 6" id="KW-0560">Oxidoreductase</keyword>
<organism evidence="6 7">
    <name type="scientific">Rhizobium soli</name>
    <dbReference type="NCBI Taxonomy" id="424798"/>
    <lineage>
        <taxon>Bacteria</taxon>
        <taxon>Pseudomonadati</taxon>
        <taxon>Pseudomonadota</taxon>
        <taxon>Alphaproteobacteria</taxon>
        <taxon>Hyphomicrobiales</taxon>
        <taxon>Rhizobiaceae</taxon>
        <taxon>Rhizobium/Agrobacterium group</taxon>
        <taxon>Rhizobium</taxon>
    </lineage>
</organism>
<evidence type="ECO:0000256" key="4">
    <source>
        <dbReference type="RuleBase" id="RU361277"/>
    </source>
</evidence>
<dbReference type="Pfam" id="PF08240">
    <property type="entry name" value="ADH_N"/>
    <property type="match status" value="1"/>
</dbReference>
<dbReference type="SUPFAM" id="SSF51735">
    <property type="entry name" value="NAD(P)-binding Rossmann-fold domains"/>
    <property type="match status" value="1"/>
</dbReference>
<dbReference type="InterPro" id="IPR050129">
    <property type="entry name" value="Zn_alcohol_dh"/>
</dbReference>
<dbReference type="PANTHER" id="PTHR43401:SF2">
    <property type="entry name" value="L-THREONINE 3-DEHYDROGENASE"/>
    <property type="match status" value="1"/>
</dbReference>
<dbReference type="InterPro" id="IPR013154">
    <property type="entry name" value="ADH-like_N"/>
</dbReference>
<evidence type="ECO:0000313" key="7">
    <source>
        <dbReference type="Proteomes" id="UP000585437"/>
    </source>
</evidence>
<evidence type="ECO:0000259" key="5">
    <source>
        <dbReference type="SMART" id="SM00829"/>
    </source>
</evidence>
<evidence type="ECO:0000256" key="3">
    <source>
        <dbReference type="ARBA" id="ARBA00023002"/>
    </source>
</evidence>
<dbReference type="Pfam" id="PF00107">
    <property type="entry name" value="ADH_zinc_N"/>
    <property type="match status" value="1"/>
</dbReference>
<dbReference type="InterPro" id="IPR020843">
    <property type="entry name" value="ER"/>
</dbReference>
<protein>
    <submittedName>
        <fullName evidence="6">L-iditol 2-dehydrogenase</fullName>
        <ecNumber evidence="6">1.1.1.14</ecNumber>
    </submittedName>
</protein>
<dbReference type="AlphaFoldDB" id="A0A7X0JQG2"/>
<accession>A0A7X0JQG2</accession>
<dbReference type="RefSeq" id="WP_184656058.1">
    <property type="nucleotide sequence ID" value="NZ_JACHBU010000015.1"/>
</dbReference>
<dbReference type="Gene3D" id="3.90.180.10">
    <property type="entry name" value="Medium-chain alcohol dehydrogenases, catalytic domain"/>
    <property type="match status" value="1"/>
</dbReference>
<comment type="caution">
    <text evidence="6">The sequence shown here is derived from an EMBL/GenBank/DDBJ whole genome shotgun (WGS) entry which is preliminary data.</text>
</comment>
<proteinExistence type="inferred from homology"/>
<dbReference type="EC" id="1.1.1.14" evidence="6"/>
<keyword evidence="7" id="KW-1185">Reference proteome</keyword>
<keyword evidence="1 4" id="KW-0479">Metal-binding</keyword>
<comment type="similarity">
    <text evidence="4">Belongs to the zinc-containing alcohol dehydrogenase family.</text>
</comment>
<dbReference type="GO" id="GO:0008270">
    <property type="term" value="F:zinc ion binding"/>
    <property type="evidence" value="ECO:0007669"/>
    <property type="project" value="InterPro"/>
</dbReference>
<feature type="domain" description="Enoyl reductase (ER)" evidence="5">
    <location>
        <begin position="12"/>
        <end position="340"/>
    </location>
</feature>
<evidence type="ECO:0000313" key="6">
    <source>
        <dbReference type="EMBL" id="MBB6511047.1"/>
    </source>
</evidence>
<evidence type="ECO:0000256" key="2">
    <source>
        <dbReference type="ARBA" id="ARBA00022833"/>
    </source>
</evidence>
<dbReference type="InterPro" id="IPR013149">
    <property type="entry name" value="ADH-like_C"/>
</dbReference>
<dbReference type="PROSITE" id="PS00059">
    <property type="entry name" value="ADH_ZINC"/>
    <property type="match status" value="1"/>
</dbReference>
<dbReference type="InterPro" id="IPR011032">
    <property type="entry name" value="GroES-like_sf"/>
</dbReference>
<dbReference type="SMART" id="SM00829">
    <property type="entry name" value="PKS_ER"/>
    <property type="match status" value="1"/>
</dbReference>
<keyword evidence="2 4" id="KW-0862">Zinc</keyword>
<dbReference type="GO" id="GO:0003939">
    <property type="term" value="F:L-iditol 2-dehydrogenase (NAD+) activity"/>
    <property type="evidence" value="ECO:0007669"/>
    <property type="project" value="UniProtKB-EC"/>
</dbReference>
<dbReference type="EMBL" id="JACHBU010000015">
    <property type="protein sequence ID" value="MBB6511047.1"/>
    <property type="molecule type" value="Genomic_DNA"/>
</dbReference>
<sequence length="354" mass="37304">MIALRKTAPAFGLELVSLDPMQAPLPGQVLIDVAAAGICGSDLHAYEWTPGYEFMTASLPVTVGHEFSGVVRSVGDAVKDFAAGDRVVCWPTMNCGSCPACLAGEPQNCSRRRIIGLHCDGGFADTVIVPARNCRHVPDDLDLAIAALTEPLAVAVNAVDVADVQAGSRVVVLGPGPIGLGIAWAAAHRGAHVLIAGFGDERRLSLARDMGIHHTTDLMDETLERAVSHAFGQPADRVIEATGIARSVSDGLAVLRPGGIFVVAGIHSQPLSLDLTRFVREKKQLRGAHDTTERALGEAIRLLAQNSQALSSLITHRLPLSEGIEAFELARSRQAVKVLLLPEGNGVNIQGETA</sequence>
<name>A0A7X0JQG2_9HYPH</name>
<reference evidence="6 7" key="1">
    <citation type="submission" date="2020-08" db="EMBL/GenBank/DDBJ databases">
        <title>The Agave Microbiome: Exploring the role of microbial communities in plant adaptations to desert environments.</title>
        <authorList>
            <person name="Partida-Martinez L.P."/>
        </authorList>
    </citation>
    <scope>NUCLEOTIDE SEQUENCE [LARGE SCALE GENOMIC DNA]</scope>
    <source>
        <strain evidence="6 7">AS3.12</strain>
    </source>
</reference>
<dbReference type="InterPro" id="IPR002328">
    <property type="entry name" value="ADH_Zn_CS"/>
</dbReference>